<dbReference type="EMBL" id="BARS01003171">
    <property type="protein sequence ID" value="GAF78649.1"/>
    <property type="molecule type" value="Genomic_DNA"/>
</dbReference>
<dbReference type="InterPro" id="IPR009752">
    <property type="entry name" value="Phage_Mu_GpJ"/>
</dbReference>
<evidence type="ECO:0000313" key="1">
    <source>
        <dbReference type="EMBL" id="GAF78649.1"/>
    </source>
</evidence>
<organism evidence="1">
    <name type="scientific">marine sediment metagenome</name>
    <dbReference type="NCBI Taxonomy" id="412755"/>
    <lineage>
        <taxon>unclassified sequences</taxon>
        <taxon>metagenomes</taxon>
        <taxon>ecological metagenomes</taxon>
    </lineage>
</organism>
<accession>X0SC96</accession>
<reference evidence="1" key="1">
    <citation type="journal article" date="2014" name="Front. Microbiol.">
        <title>High frequency of phylogenetically diverse reductive dehalogenase-homologous genes in deep subseafloor sedimentary metagenomes.</title>
        <authorList>
            <person name="Kawai M."/>
            <person name="Futagami T."/>
            <person name="Toyoda A."/>
            <person name="Takaki Y."/>
            <person name="Nishi S."/>
            <person name="Hori S."/>
            <person name="Arai W."/>
            <person name="Tsubouchi T."/>
            <person name="Morono Y."/>
            <person name="Uchiyama I."/>
            <person name="Ito T."/>
            <person name="Fujiyama A."/>
            <person name="Inagaki F."/>
            <person name="Takami H."/>
        </authorList>
    </citation>
    <scope>NUCLEOTIDE SEQUENCE</scope>
    <source>
        <strain evidence="1">Expedition CK06-06</strain>
    </source>
</reference>
<dbReference type="AlphaFoldDB" id="X0SC96"/>
<sequence>MGICATTTNIIPNLPGLPQTDTSSGYTATVALVDRHLTRAENLVNGTIGVRYEVPFSQGACPPMLTTIVEDIVSYYTLRSFFSKDNQNENDYTDEFKDAVEQLKAIRDGDVSLVSTTGSLTPERPVTEDLDLSSNVTDKQSFFDKDEPTSWHFDEDLLDDIRGNR</sequence>
<proteinExistence type="predicted"/>
<gene>
    <name evidence="1" type="ORF">S01H1_06107</name>
</gene>
<protein>
    <submittedName>
        <fullName evidence="1">Uncharacterized protein</fullName>
    </submittedName>
</protein>
<comment type="caution">
    <text evidence="1">The sequence shown here is derived from an EMBL/GenBank/DDBJ whole genome shotgun (WGS) entry which is preliminary data.</text>
</comment>
<dbReference type="Pfam" id="PF07030">
    <property type="entry name" value="Phage_Mu_Gp36"/>
    <property type="match status" value="1"/>
</dbReference>
<name>X0SC96_9ZZZZ</name>